<proteinExistence type="predicted"/>
<organism evidence="2 3">
    <name type="scientific">Trypanosoma cruzi</name>
    <dbReference type="NCBI Taxonomy" id="5693"/>
    <lineage>
        <taxon>Eukaryota</taxon>
        <taxon>Discoba</taxon>
        <taxon>Euglenozoa</taxon>
        <taxon>Kinetoplastea</taxon>
        <taxon>Metakinetoplastina</taxon>
        <taxon>Trypanosomatida</taxon>
        <taxon>Trypanosomatidae</taxon>
        <taxon>Trypanosoma</taxon>
        <taxon>Schizotrypanum</taxon>
    </lineage>
</organism>
<name>A0A7J6XNM9_TRYCR</name>
<gene>
    <name evidence="2" type="ORF">ECC02_011431</name>
</gene>
<sequence>MGTTTASPLEEVTRSVGCGAARRFARSLTDRTTQSFHCCRSVGITRCGGVRKSRSPDEDGLVVVWQLRTSGHSPFRVAPAARLAQQRTGIVLLHECRQQSAPATRLVGCTDLPPGLQWACRWRGPRGAPHLAVRAPVARGPNCLESTAFRVRPPASPRVHVVILCSLPTAIAHAAHFASTIRRPGPAAPIAGDSNSHHELRDGRSPSTTAGEDLATTPTGMECELPDDPAQATRISGRSVSFPDVIAQRVLRVSHLTSSRCMESDHHPPFHTAGTEDGIPRQTGMLPRRKHAVVLREADCDASNSACATPLSTVITWLEMHRGTIPRGSRDSSTCIRTDGMEHVECVLEPACNAQTASAGGSPPRAEMHRKGEDRNHALRRGFYMLLVVRAKQLGALSSPGR</sequence>
<dbReference type="VEuPathDB" id="TriTrypDB:BCY84_02560"/>
<evidence type="ECO:0000313" key="2">
    <source>
        <dbReference type="EMBL" id="KAF5215845.1"/>
    </source>
</evidence>
<reference evidence="2 3" key="1">
    <citation type="journal article" date="2019" name="Genome Biol. Evol.">
        <title>Nanopore Sequencing Significantly Improves Genome Assembly of the Protozoan Parasite Trypanosoma cruzi.</title>
        <authorList>
            <person name="Diaz-Viraque F."/>
            <person name="Pita S."/>
            <person name="Greif G."/>
            <person name="de Souza R.C.M."/>
            <person name="Iraola G."/>
            <person name="Robello C."/>
        </authorList>
    </citation>
    <scope>NUCLEOTIDE SEQUENCE [LARGE SCALE GENOMIC DNA]</scope>
    <source>
        <strain evidence="2 3">Berenice</strain>
    </source>
</reference>
<evidence type="ECO:0000313" key="3">
    <source>
        <dbReference type="Proteomes" id="UP000583944"/>
    </source>
</evidence>
<feature type="region of interest" description="Disordered" evidence="1">
    <location>
        <begin position="183"/>
        <end position="231"/>
    </location>
</feature>
<dbReference type="Proteomes" id="UP000583944">
    <property type="component" value="Unassembled WGS sequence"/>
</dbReference>
<feature type="region of interest" description="Disordered" evidence="1">
    <location>
        <begin position="260"/>
        <end position="282"/>
    </location>
</feature>
<dbReference type="AlphaFoldDB" id="A0A7J6XNM9"/>
<feature type="compositionally biased region" description="Basic and acidic residues" evidence="1">
    <location>
        <begin position="195"/>
        <end position="204"/>
    </location>
</feature>
<accession>A0A7J6XNM9</accession>
<dbReference type="EMBL" id="JABDHM010000265">
    <property type="protein sequence ID" value="KAF5215845.1"/>
    <property type="molecule type" value="Genomic_DNA"/>
</dbReference>
<comment type="caution">
    <text evidence="2">The sequence shown here is derived from an EMBL/GenBank/DDBJ whole genome shotgun (WGS) entry which is preliminary data.</text>
</comment>
<protein>
    <submittedName>
        <fullName evidence="2">Uncharacterized protein</fullName>
    </submittedName>
</protein>
<evidence type="ECO:0000256" key="1">
    <source>
        <dbReference type="SAM" id="MobiDB-lite"/>
    </source>
</evidence>
<dbReference type="VEuPathDB" id="TriTrypDB:ECC02_011431"/>